<dbReference type="PANTHER" id="PTHR34821">
    <property type="entry name" value="INNER MEMBRANE PROTEIN YDCZ"/>
    <property type="match status" value="1"/>
</dbReference>
<sequence length="150" mass="15712">MSLPSWFLLALPLLSGAMMPLQAGVNGQLARHIDSVLSASLISFLVGSLALLIITLTQRDLPSGLAPFKGLSWWHWTGGLLGVLFVVSAAFAGPRIGALLFMSLVLAGQLSAALLLDHFGWAGFPQASVSLGKLAGLVLIVAGVWLIRRG</sequence>
<feature type="transmembrane region" description="Helical" evidence="1">
    <location>
        <begin position="99"/>
        <end position="121"/>
    </location>
</feature>
<keyword evidence="3" id="KW-1185">Reference proteome</keyword>
<dbReference type="Proteomes" id="UP000813068">
    <property type="component" value="Unassembled WGS sequence"/>
</dbReference>
<evidence type="ECO:0000313" key="3">
    <source>
        <dbReference type="Proteomes" id="UP000813068"/>
    </source>
</evidence>
<organism evidence="2 3">
    <name type="scientific">Geopseudomonas aromaticivorans</name>
    <dbReference type="NCBI Taxonomy" id="2849492"/>
    <lineage>
        <taxon>Bacteria</taxon>
        <taxon>Pseudomonadati</taxon>
        <taxon>Pseudomonadota</taxon>
        <taxon>Gammaproteobacteria</taxon>
        <taxon>Pseudomonadales</taxon>
        <taxon>Pseudomonadaceae</taxon>
        <taxon>Geopseudomonas</taxon>
    </lineage>
</organism>
<keyword evidence="1" id="KW-0812">Transmembrane</keyword>
<dbReference type="EMBL" id="JAHRGL010000040">
    <property type="protein sequence ID" value="MBV2133860.1"/>
    <property type="molecule type" value="Genomic_DNA"/>
</dbReference>
<gene>
    <name evidence="2" type="ORF">KRX52_13855</name>
</gene>
<evidence type="ECO:0000313" key="2">
    <source>
        <dbReference type="EMBL" id="MBV2133860.1"/>
    </source>
</evidence>
<accession>A0ABS6MZA1</accession>
<feature type="transmembrane region" description="Helical" evidence="1">
    <location>
        <begin position="6"/>
        <end position="24"/>
    </location>
</feature>
<keyword evidence="1" id="KW-1133">Transmembrane helix</keyword>
<feature type="transmembrane region" description="Helical" evidence="1">
    <location>
        <begin position="74"/>
        <end position="92"/>
    </location>
</feature>
<keyword evidence="1" id="KW-0472">Membrane</keyword>
<comment type="caution">
    <text evidence="2">The sequence shown here is derived from an EMBL/GenBank/DDBJ whole genome shotgun (WGS) entry which is preliminary data.</text>
</comment>
<dbReference type="Pfam" id="PF04657">
    <property type="entry name" value="DMT_YdcZ"/>
    <property type="match status" value="1"/>
</dbReference>
<dbReference type="PANTHER" id="PTHR34821:SF2">
    <property type="entry name" value="INNER MEMBRANE PROTEIN YDCZ"/>
    <property type="match status" value="1"/>
</dbReference>
<dbReference type="InterPro" id="IPR006750">
    <property type="entry name" value="YdcZ"/>
</dbReference>
<reference evidence="2 3" key="1">
    <citation type="submission" date="2021-06" db="EMBL/GenBank/DDBJ databases">
        <title>Differences between aerobic and microaerobic xylene degrading microbial communities.</title>
        <authorList>
            <person name="Banerjee S."/>
            <person name="Tancsics A."/>
        </authorList>
    </citation>
    <scope>NUCLEOTIDE SEQUENCE [LARGE SCALE GENOMIC DNA]</scope>
    <source>
        <strain evidence="2 3">MAP12</strain>
    </source>
</reference>
<name>A0ABS6MZA1_9GAMM</name>
<evidence type="ECO:0000256" key="1">
    <source>
        <dbReference type="SAM" id="Phobius"/>
    </source>
</evidence>
<protein>
    <submittedName>
        <fullName evidence="2">DMT family transporter</fullName>
    </submittedName>
</protein>
<proteinExistence type="predicted"/>
<dbReference type="RefSeq" id="WP_217682302.1">
    <property type="nucleotide sequence ID" value="NZ_JAHRGL010000040.1"/>
</dbReference>
<feature type="transmembrane region" description="Helical" evidence="1">
    <location>
        <begin position="36"/>
        <end position="54"/>
    </location>
</feature>
<feature type="transmembrane region" description="Helical" evidence="1">
    <location>
        <begin position="127"/>
        <end position="147"/>
    </location>
</feature>